<proteinExistence type="predicted"/>
<name>A0A9W5TU70_9BACI</name>
<organism evidence="1 2">
    <name type="scientific">Lentibacillus populi</name>
    <dbReference type="NCBI Taxonomy" id="1827502"/>
    <lineage>
        <taxon>Bacteria</taxon>
        <taxon>Bacillati</taxon>
        <taxon>Bacillota</taxon>
        <taxon>Bacilli</taxon>
        <taxon>Bacillales</taxon>
        <taxon>Bacillaceae</taxon>
        <taxon>Lentibacillus</taxon>
    </lineage>
</organism>
<gene>
    <name evidence="1" type="ORF">GCM10011409_02800</name>
</gene>
<reference evidence="1" key="1">
    <citation type="journal article" date="2014" name="Int. J. Syst. Evol. Microbiol.">
        <title>Complete genome sequence of Corynebacterium casei LMG S-19264T (=DSM 44701T), isolated from a smear-ripened cheese.</title>
        <authorList>
            <consortium name="US DOE Joint Genome Institute (JGI-PGF)"/>
            <person name="Walter F."/>
            <person name="Albersmeier A."/>
            <person name="Kalinowski J."/>
            <person name="Ruckert C."/>
        </authorList>
    </citation>
    <scope>NUCLEOTIDE SEQUENCE</scope>
    <source>
        <strain evidence="1">CGMCC 1.15454</strain>
    </source>
</reference>
<dbReference type="EMBL" id="BMJD01000001">
    <property type="protein sequence ID" value="GGB28953.1"/>
    <property type="molecule type" value="Genomic_DNA"/>
</dbReference>
<sequence>MVRSFITLLLLAVFFLSGMLLGIDRGQNTDIVQDEEEIKDVVITDANDSAENIQVVHETGMDMEDAPVHFTQKMASFLGEVIKGFYETVVMIFYQIAQIFFH</sequence>
<evidence type="ECO:0000313" key="2">
    <source>
        <dbReference type="Proteomes" id="UP000621492"/>
    </source>
</evidence>
<dbReference type="RefSeq" id="WP_088050695.1">
    <property type="nucleotide sequence ID" value="NZ_BMJD01000001.1"/>
</dbReference>
<reference evidence="1" key="2">
    <citation type="submission" date="2020-09" db="EMBL/GenBank/DDBJ databases">
        <authorList>
            <person name="Sun Q."/>
            <person name="Zhou Y."/>
        </authorList>
    </citation>
    <scope>NUCLEOTIDE SEQUENCE</scope>
    <source>
        <strain evidence="1">CGMCC 1.15454</strain>
    </source>
</reference>
<comment type="caution">
    <text evidence="1">The sequence shown here is derived from an EMBL/GenBank/DDBJ whole genome shotgun (WGS) entry which is preliminary data.</text>
</comment>
<keyword evidence="2" id="KW-1185">Reference proteome</keyword>
<dbReference type="AlphaFoldDB" id="A0A9W5TU70"/>
<protein>
    <submittedName>
        <fullName evidence="1">Uncharacterized protein</fullName>
    </submittedName>
</protein>
<accession>A0A9W5TU70</accession>
<dbReference type="Proteomes" id="UP000621492">
    <property type="component" value="Unassembled WGS sequence"/>
</dbReference>
<evidence type="ECO:0000313" key="1">
    <source>
        <dbReference type="EMBL" id="GGB28953.1"/>
    </source>
</evidence>